<proteinExistence type="predicted"/>
<dbReference type="Proteomes" id="UP001152484">
    <property type="component" value="Unassembled WGS sequence"/>
</dbReference>
<reference evidence="1" key="1">
    <citation type="submission" date="2022-07" db="EMBL/GenBank/DDBJ databases">
        <authorList>
            <person name="Macas J."/>
            <person name="Novak P."/>
            <person name="Neumann P."/>
        </authorList>
    </citation>
    <scope>NUCLEOTIDE SEQUENCE</scope>
</reference>
<comment type="caution">
    <text evidence="1">The sequence shown here is derived from an EMBL/GenBank/DDBJ whole genome shotgun (WGS) entry which is preliminary data.</text>
</comment>
<name>A0A9P1ELN4_CUSEU</name>
<sequence length="143" mass="16103">METCGNVFRRSHSTSKIQLTSIQPQPPLLFLLGRNTFSTKCSWCNMQFQYSTVYLHKLLICVRCHSSFLATEERPVFGQKLSNYSSSEVKFFPTPSLMRETPPVLFPELNTISCPNICYHASNGSATVLSSSTTQANEKALNR</sequence>
<dbReference type="AlphaFoldDB" id="A0A9P1ELN4"/>
<evidence type="ECO:0000313" key="2">
    <source>
        <dbReference type="Proteomes" id="UP001152484"/>
    </source>
</evidence>
<keyword evidence="2" id="KW-1185">Reference proteome</keyword>
<organism evidence="1 2">
    <name type="scientific">Cuscuta europaea</name>
    <name type="common">European dodder</name>
    <dbReference type="NCBI Taxonomy" id="41803"/>
    <lineage>
        <taxon>Eukaryota</taxon>
        <taxon>Viridiplantae</taxon>
        <taxon>Streptophyta</taxon>
        <taxon>Embryophyta</taxon>
        <taxon>Tracheophyta</taxon>
        <taxon>Spermatophyta</taxon>
        <taxon>Magnoliopsida</taxon>
        <taxon>eudicotyledons</taxon>
        <taxon>Gunneridae</taxon>
        <taxon>Pentapetalae</taxon>
        <taxon>asterids</taxon>
        <taxon>lamiids</taxon>
        <taxon>Solanales</taxon>
        <taxon>Convolvulaceae</taxon>
        <taxon>Cuscuteae</taxon>
        <taxon>Cuscuta</taxon>
        <taxon>Cuscuta subgen. Cuscuta</taxon>
    </lineage>
</organism>
<gene>
    <name evidence="1" type="ORF">CEURO_LOCUS21075</name>
</gene>
<accession>A0A9P1ELN4</accession>
<evidence type="ECO:0000313" key="1">
    <source>
        <dbReference type="EMBL" id="CAH9116254.1"/>
    </source>
</evidence>
<protein>
    <submittedName>
        <fullName evidence="1">Uncharacterized protein</fullName>
    </submittedName>
</protein>
<dbReference type="EMBL" id="CAMAPE010000070">
    <property type="protein sequence ID" value="CAH9116254.1"/>
    <property type="molecule type" value="Genomic_DNA"/>
</dbReference>
<dbReference type="OrthoDB" id="10567579at2759"/>